<dbReference type="GO" id="GO:0043190">
    <property type="term" value="C:ATP-binding cassette (ABC) transporter complex"/>
    <property type="evidence" value="ECO:0007669"/>
    <property type="project" value="InterPro"/>
</dbReference>
<feature type="transmembrane region" description="Helical" evidence="6">
    <location>
        <begin position="159"/>
        <end position="185"/>
    </location>
</feature>
<feature type="transmembrane region" description="Helical" evidence="6">
    <location>
        <begin position="197"/>
        <end position="213"/>
    </location>
</feature>
<feature type="transmembrane region" description="Helical" evidence="6">
    <location>
        <begin position="28"/>
        <end position="53"/>
    </location>
</feature>
<comment type="similarity">
    <text evidence="6">Belongs to the ABC-2 integral membrane protein family.</text>
</comment>
<feature type="transmembrane region" description="Helical" evidence="6">
    <location>
        <begin position="123"/>
        <end position="153"/>
    </location>
</feature>
<gene>
    <name evidence="8" type="ORF">BJY28_000951</name>
</gene>
<dbReference type="Pfam" id="PF01061">
    <property type="entry name" value="ABC2_membrane"/>
    <property type="match status" value="1"/>
</dbReference>
<comment type="caution">
    <text evidence="8">The sequence shown here is derived from an EMBL/GenBank/DDBJ whole genome shotgun (WGS) entry which is preliminary data.</text>
</comment>
<keyword evidence="9" id="KW-1185">Reference proteome</keyword>
<keyword evidence="3 6" id="KW-1133">Transmembrane helix</keyword>
<dbReference type="GO" id="GO:0046677">
    <property type="term" value="P:response to antibiotic"/>
    <property type="evidence" value="ECO:0007669"/>
    <property type="project" value="UniProtKB-KW"/>
</dbReference>
<evidence type="ECO:0000313" key="8">
    <source>
        <dbReference type="EMBL" id="NYG36482.1"/>
    </source>
</evidence>
<organism evidence="8 9">
    <name type="scientific">Janibacter alkaliphilus</name>
    <dbReference type="NCBI Taxonomy" id="1069963"/>
    <lineage>
        <taxon>Bacteria</taxon>
        <taxon>Bacillati</taxon>
        <taxon>Actinomycetota</taxon>
        <taxon>Actinomycetes</taxon>
        <taxon>Micrococcales</taxon>
        <taxon>Intrasporangiaceae</taxon>
        <taxon>Janibacter</taxon>
    </lineage>
</organism>
<keyword evidence="2 6" id="KW-0812">Transmembrane</keyword>
<evidence type="ECO:0000256" key="4">
    <source>
        <dbReference type="ARBA" id="ARBA00023136"/>
    </source>
</evidence>
<dbReference type="AlphaFoldDB" id="A0A852WZM0"/>
<dbReference type="RefSeq" id="WP_179461981.1">
    <property type="nucleotide sequence ID" value="NZ_JACBZX010000001.1"/>
</dbReference>
<dbReference type="InterPro" id="IPR051784">
    <property type="entry name" value="Nod_factor_ABC_transporter"/>
</dbReference>
<dbReference type="GO" id="GO:0140359">
    <property type="term" value="F:ABC-type transporter activity"/>
    <property type="evidence" value="ECO:0007669"/>
    <property type="project" value="InterPro"/>
</dbReference>
<evidence type="ECO:0000313" key="9">
    <source>
        <dbReference type="Proteomes" id="UP000592181"/>
    </source>
</evidence>
<accession>A0A852WZM0</accession>
<keyword evidence="5" id="KW-0046">Antibiotic resistance</keyword>
<sequence length="276" mass="28793">MTAVHASPRGRSALRDSRTMSRRAVRRLVRYPSLTIIVLAMPLVFLLLFVYVFGGTMGAGATGAAGPPSGDGADARADYLAYVVPGVLAMTLASVASSTAISVSMDMTAGIIARFKTMPIARVSILTGHVVGAMIQSVLGLAVLLGVAVLLGYRPEATAAGWVGALALMAIFAFALTWLAVLLGLSADSVETASNTPLILSLLPFIGSGFVPTDTMPAGLRWVAEHQPFTPVMEALRSFLTGEPAGSDGWIALAWCLVIGLAGYLGSRRLYDREPA</sequence>
<evidence type="ECO:0000256" key="1">
    <source>
        <dbReference type="ARBA" id="ARBA00004141"/>
    </source>
</evidence>
<evidence type="ECO:0000256" key="3">
    <source>
        <dbReference type="ARBA" id="ARBA00022989"/>
    </source>
</evidence>
<dbReference type="EMBL" id="JACBZX010000001">
    <property type="protein sequence ID" value="NYG36482.1"/>
    <property type="molecule type" value="Genomic_DNA"/>
</dbReference>
<feature type="transmembrane region" description="Helical" evidence="6">
    <location>
        <begin position="79"/>
        <end position="103"/>
    </location>
</feature>
<dbReference type="PANTHER" id="PTHR43229">
    <property type="entry name" value="NODULATION PROTEIN J"/>
    <property type="match status" value="1"/>
</dbReference>
<dbReference type="InterPro" id="IPR047817">
    <property type="entry name" value="ABC2_TM_bact-type"/>
</dbReference>
<evidence type="ECO:0000259" key="7">
    <source>
        <dbReference type="PROSITE" id="PS51012"/>
    </source>
</evidence>
<proteinExistence type="inferred from homology"/>
<evidence type="ECO:0000256" key="2">
    <source>
        <dbReference type="ARBA" id="ARBA00022692"/>
    </source>
</evidence>
<keyword evidence="4 6" id="KW-0472">Membrane</keyword>
<dbReference type="InterPro" id="IPR013525">
    <property type="entry name" value="ABC2_TM"/>
</dbReference>
<keyword evidence="6" id="KW-1003">Cell membrane</keyword>
<feature type="transmembrane region" description="Helical" evidence="6">
    <location>
        <begin position="249"/>
        <end position="267"/>
    </location>
</feature>
<dbReference type="PROSITE" id="PS51012">
    <property type="entry name" value="ABC_TM2"/>
    <property type="match status" value="1"/>
</dbReference>
<reference evidence="8 9" key="1">
    <citation type="submission" date="2020-07" db="EMBL/GenBank/DDBJ databases">
        <title>Sequencing the genomes of 1000 actinobacteria strains.</title>
        <authorList>
            <person name="Klenk H.-P."/>
        </authorList>
    </citation>
    <scope>NUCLEOTIDE SEQUENCE [LARGE SCALE GENOMIC DNA]</scope>
    <source>
        <strain evidence="8 9">DSM 24723</strain>
    </source>
</reference>
<evidence type="ECO:0000256" key="6">
    <source>
        <dbReference type="RuleBase" id="RU361157"/>
    </source>
</evidence>
<evidence type="ECO:0000256" key="5">
    <source>
        <dbReference type="ARBA" id="ARBA00023251"/>
    </source>
</evidence>
<comment type="subcellular location">
    <subcellularLocation>
        <location evidence="6">Cell membrane</location>
        <topology evidence="6">Multi-pass membrane protein</topology>
    </subcellularLocation>
    <subcellularLocation>
        <location evidence="1">Membrane</location>
        <topology evidence="1">Multi-pass membrane protein</topology>
    </subcellularLocation>
</comment>
<feature type="domain" description="ABC transmembrane type-2" evidence="7">
    <location>
        <begin position="33"/>
        <end position="274"/>
    </location>
</feature>
<dbReference type="PIRSF" id="PIRSF006648">
    <property type="entry name" value="DrrB"/>
    <property type="match status" value="1"/>
</dbReference>
<dbReference type="PANTHER" id="PTHR43229:SF2">
    <property type="entry name" value="NODULATION PROTEIN J"/>
    <property type="match status" value="1"/>
</dbReference>
<keyword evidence="6" id="KW-0813">Transport</keyword>
<name>A0A852WZM0_9MICO</name>
<protein>
    <recommendedName>
        <fullName evidence="6">Transport permease protein</fullName>
    </recommendedName>
</protein>
<dbReference type="Proteomes" id="UP000592181">
    <property type="component" value="Unassembled WGS sequence"/>
</dbReference>
<dbReference type="InterPro" id="IPR000412">
    <property type="entry name" value="ABC_2_transport"/>
</dbReference>